<dbReference type="Proteomes" id="UP001367676">
    <property type="component" value="Unassembled WGS sequence"/>
</dbReference>
<evidence type="ECO:0000313" key="4">
    <source>
        <dbReference type="Proteomes" id="UP001367676"/>
    </source>
</evidence>
<dbReference type="SMART" id="SM00271">
    <property type="entry name" value="DnaJ"/>
    <property type="match status" value="1"/>
</dbReference>
<evidence type="ECO:0000259" key="2">
    <source>
        <dbReference type="PROSITE" id="PS50076"/>
    </source>
</evidence>
<dbReference type="InterPro" id="IPR029827">
    <property type="entry name" value="JDP1-like"/>
</dbReference>
<dbReference type="Pfam" id="PF00226">
    <property type="entry name" value="DnaJ"/>
    <property type="match status" value="1"/>
</dbReference>
<accession>A0AAN9TQS1</accession>
<name>A0AAN9TQS1_9HEMI</name>
<dbReference type="Gene3D" id="1.10.287.110">
    <property type="entry name" value="DnaJ domain"/>
    <property type="match status" value="1"/>
</dbReference>
<dbReference type="GO" id="GO:0005737">
    <property type="term" value="C:cytoplasm"/>
    <property type="evidence" value="ECO:0007669"/>
    <property type="project" value="TreeGrafter"/>
</dbReference>
<dbReference type="PANTHER" id="PTHR44500:SF1">
    <property type="entry name" value="DNAJ HOMOLOG SUBFAMILY C MEMBER 12"/>
    <property type="match status" value="1"/>
</dbReference>
<evidence type="ECO:0000256" key="1">
    <source>
        <dbReference type="ARBA" id="ARBA00023186"/>
    </source>
</evidence>
<dbReference type="InterPro" id="IPR036869">
    <property type="entry name" value="J_dom_sf"/>
</dbReference>
<gene>
    <name evidence="3" type="ORF">V9T40_003171</name>
</gene>
<dbReference type="PANTHER" id="PTHR44500">
    <property type="entry name" value="DNAJ HOMOLOG SUBFAMILY C MEMBER 12"/>
    <property type="match status" value="1"/>
</dbReference>
<reference evidence="3 4" key="1">
    <citation type="submission" date="2024-03" db="EMBL/GenBank/DDBJ databases">
        <title>Adaptation during the transition from Ophiocordyceps entomopathogen to insect associate is accompanied by gene loss and intensified selection.</title>
        <authorList>
            <person name="Ward C.M."/>
            <person name="Onetto C.A."/>
            <person name="Borneman A.R."/>
        </authorList>
    </citation>
    <scope>NUCLEOTIDE SEQUENCE [LARGE SCALE GENOMIC DNA]</scope>
    <source>
        <strain evidence="3">AWRI1</strain>
        <tissue evidence="3">Single Adult Female</tissue>
    </source>
</reference>
<keyword evidence="4" id="KW-1185">Reference proteome</keyword>
<evidence type="ECO:0000313" key="3">
    <source>
        <dbReference type="EMBL" id="KAK7603172.1"/>
    </source>
</evidence>
<dbReference type="EMBL" id="JBBCAQ010000006">
    <property type="protein sequence ID" value="KAK7603172.1"/>
    <property type="molecule type" value="Genomic_DNA"/>
</dbReference>
<protein>
    <recommendedName>
        <fullName evidence="2">J domain-containing protein</fullName>
    </recommendedName>
</protein>
<dbReference type="PROSITE" id="PS50076">
    <property type="entry name" value="DNAJ_2"/>
    <property type="match status" value="1"/>
</dbReference>
<sequence length="170" mass="19560">MTASVDGILNFNKEQDDYYSILGCDETSTVEQINAEFKAKALQFHPDKNEGDKEAELKFQKLNEAKEILCDPEQRKNYDKWRNSGIAISYKNWKDMKDHVHQSIHWATLNTKDRMLAGSDENSSQFLNAPTVSRRASEGGANVYCQPKSGFKWDRQPASEVISKFRNYEI</sequence>
<dbReference type="SUPFAM" id="SSF46565">
    <property type="entry name" value="Chaperone J-domain"/>
    <property type="match status" value="1"/>
</dbReference>
<feature type="domain" description="J" evidence="2">
    <location>
        <begin position="17"/>
        <end position="82"/>
    </location>
</feature>
<dbReference type="InterPro" id="IPR001623">
    <property type="entry name" value="DnaJ_domain"/>
</dbReference>
<dbReference type="PRINTS" id="PR00625">
    <property type="entry name" value="JDOMAIN"/>
</dbReference>
<dbReference type="CDD" id="cd06257">
    <property type="entry name" value="DnaJ"/>
    <property type="match status" value="1"/>
</dbReference>
<dbReference type="AlphaFoldDB" id="A0AAN9TQS1"/>
<keyword evidence="1" id="KW-0143">Chaperone</keyword>
<comment type="caution">
    <text evidence="3">The sequence shown here is derived from an EMBL/GenBank/DDBJ whole genome shotgun (WGS) entry which is preliminary data.</text>
</comment>
<proteinExistence type="predicted"/>
<organism evidence="3 4">
    <name type="scientific">Parthenolecanium corni</name>
    <dbReference type="NCBI Taxonomy" id="536013"/>
    <lineage>
        <taxon>Eukaryota</taxon>
        <taxon>Metazoa</taxon>
        <taxon>Ecdysozoa</taxon>
        <taxon>Arthropoda</taxon>
        <taxon>Hexapoda</taxon>
        <taxon>Insecta</taxon>
        <taxon>Pterygota</taxon>
        <taxon>Neoptera</taxon>
        <taxon>Paraneoptera</taxon>
        <taxon>Hemiptera</taxon>
        <taxon>Sternorrhyncha</taxon>
        <taxon>Coccoidea</taxon>
        <taxon>Coccidae</taxon>
        <taxon>Parthenolecanium</taxon>
    </lineage>
</organism>